<accession>L0JV98</accession>
<protein>
    <submittedName>
        <fullName evidence="1">Uncharacterized protein</fullName>
    </submittedName>
</protein>
<gene>
    <name evidence="1" type="ORF">Natoc_0164</name>
</gene>
<dbReference type="OrthoDB" id="182160at2157"/>
<proteinExistence type="predicted"/>
<evidence type="ECO:0000313" key="1">
    <source>
        <dbReference type="EMBL" id="AGB36044.1"/>
    </source>
</evidence>
<name>L0JV98_9EURY</name>
<dbReference type="RefSeq" id="WP_015319501.1">
    <property type="nucleotide sequence ID" value="NC_019974.1"/>
</dbReference>
<organism evidence="1 2">
    <name type="scientific">Natronococcus occultus SP4</name>
    <dbReference type="NCBI Taxonomy" id="694430"/>
    <lineage>
        <taxon>Archaea</taxon>
        <taxon>Methanobacteriati</taxon>
        <taxon>Methanobacteriota</taxon>
        <taxon>Stenosarchaea group</taxon>
        <taxon>Halobacteria</taxon>
        <taxon>Halobacteriales</taxon>
        <taxon>Natrialbaceae</taxon>
        <taxon>Natronococcus</taxon>
    </lineage>
</organism>
<dbReference type="Proteomes" id="UP000010878">
    <property type="component" value="Chromosome"/>
</dbReference>
<evidence type="ECO:0000313" key="2">
    <source>
        <dbReference type="Proteomes" id="UP000010878"/>
    </source>
</evidence>
<dbReference type="HOGENOM" id="CLU_200889_0_0_2"/>
<dbReference type="KEGG" id="nou:Natoc_0164"/>
<dbReference type="EMBL" id="CP003929">
    <property type="protein sequence ID" value="AGB36044.1"/>
    <property type="molecule type" value="Genomic_DNA"/>
</dbReference>
<dbReference type="AlphaFoldDB" id="L0JV98"/>
<keyword evidence="2" id="KW-1185">Reference proteome</keyword>
<dbReference type="GeneID" id="54763830"/>
<reference evidence="1 2" key="1">
    <citation type="submission" date="2012-11" db="EMBL/GenBank/DDBJ databases">
        <title>FINISHED of Natronococcus occultus SP4, DSM 3396.</title>
        <authorList>
            <consortium name="DOE Joint Genome Institute"/>
            <person name="Eisen J."/>
            <person name="Huntemann M."/>
            <person name="Wei C.-L."/>
            <person name="Han J."/>
            <person name="Detter J.C."/>
            <person name="Han C."/>
            <person name="Tapia R."/>
            <person name="Chen A."/>
            <person name="Kyrpides N."/>
            <person name="Mavromatis K."/>
            <person name="Markowitz V."/>
            <person name="Szeto E."/>
            <person name="Ivanova N."/>
            <person name="Mikhailova N."/>
            <person name="Ovchinnikova G."/>
            <person name="Pagani I."/>
            <person name="Pati A."/>
            <person name="Goodwin L."/>
            <person name="Nordberg H.P."/>
            <person name="Cantor M.N."/>
            <person name="Hua S.X."/>
            <person name="Woyke T."/>
            <person name="Eisen J."/>
            <person name="Klenk H.-P."/>
            <person name="Klenk H.-P."/>
        </authorList>
    </citation>
    <scope>NUCLEOTIDE SEQUENCE [LARGE SCALE GENOMIC DNA]</scope>
    <source>
        <strain evidence="1 2">SP4</strain>
    </source>
</reference>
<sequence length="52" mass="5931">MTSRSPVFCQVCNETIDTQDSIEPYLVYEHRPRELASRLVSEWEAEGLGSEA</sequence>
<dbReference type="eggNOG" id="arCOG10764">
    <property type="taxonomic scope" value="Archaea"/>
</dbReference>